<dbReference type="InterPro" id="IPR000531">
    <property type="entry name" value="Beta-barrel_TonB"/>
</dbReference>
<evidence type="ECO:0000256" key="5">
    <source>
        <dbReference type="ARBA" id="ARBA00022729"/>
    </source>
</evidence>
<keyword evidence="3 10" id="KW-1134">Transmembrane beta strand</keyword>
<dbReference type="Proteomes" id="UP000326921">
    <property type="component" value="Chromosome"/>
</dbReference>
<comment type="subcellular location">
    <subcellularLocation>
        <location evidence="1 10">Cell outer membrane</location>
        <topology evidence="1 10">Multi-pass membrane protein</topology>
    </subcellularLocation>
</comment>
<proteinExistence type="inferred from homology"/>
<feature type="signal peptide" evidence="12">
    <location>
        <begin position="1"/>
        <end position="23"/>
    </location>
</feature>
<dbReference type="NCBIfam" id="TIGR04057">
    <property type="entry name" value="SusC_RagA_signa"/>
    <property type="match status" value="1"/>
</dbReference>
<dbReference type="AlphaFoldDB" id="A0A5Q0QBH8"/>
<dbReference type="InterPro" id="IPR039426">
    <property type="entry name" value="TonB-dep_rcpt-like"/>
</dbReference>
<dbReference type="Pfam" id="PF07715">
    <property type="entry name" value="Plug"/>
    <property type="match status" value="1"/>
</dbReference>
<protein>
    <submittedName>
        <fullName evidence="15">SusC/RagA family TonB-linked outer membrane protein</fullName>
    </submittedName>
</protein>
<dbReference type="GO" id="GO:0015344">
    <property type="term" value="F:siderophore uptake transmembrane transporter activity"/>
    <property type="evidence" value="ECO:0007669"/>
    <property type="project" value="TreeGrafter"/>
</dbReference>
<evidence type="ECO:0000259" key="14">
    <source>
        <dbReference type="Pfam" id="PF07715"/>
    </source>
</evidence>
<keyword evidence="16" id="KW-1185">Reference proteome</keyword>
<evidence type="ECO:0000256" key="1">
    <source>
        <dbReference type="ARBA" id="ARBA00004571"/>
    </source>
</evidence>
<sequence>MRRRLHFFLMLVIPLLSMSLAQAQQRTYSGVVRDTEGKPIVGASILVVGTTVGTSSSETGQYSIQANQGSKISYSLVGKESVMITTTGNGTINVTLKDADQEIEDVVVIAYGTAKKKDLTGSISTVDSKVLGAQANSTLTKALEGAVPGIQVSSVDGQPGYDMGVRVRGIGSSSQNNSNALIVIDGVPVTAGFNPLATMNPKDIESVTILKDAASTALWGSRGANGVIMVTSKKGVRGKARIDFESKLGANMIANNQPKLIRGVEDNYEMMWESIYNSVRYGSTEKYKTNFSNPNMSHDEAALFASQHLFNYTGSNTIFAGPNGLSNWMYYRVPGARYESTGTGNTISATMLDNYLIDPATGKINKDAVKLYDVDDWRDIAYKDRFRQEYTVSANGGNEKTDYFISTGFLSDPSFIANSNFKRYNVRSNVNTQITDWLKAGLNATYSNRATRLQNGRFSSRNPGAAVANVFRWTDGYRPLASIYQRDENGQMVYDGSGNPQVVRLLGQQYSPLGPVTPKAGGDRTMGYDLEYQMENSQSEYVSNDISTIGYLQAKFWNDFTFNVQMSVNQSYHMRYVSLPKAWGESSNAEQGMIGRYHTQYMDLNSQQTLNWGHDYGKHHVDAMIGHEFTWMKTENMNYRASLSLIDNFTGSGNYLFLNNGGTFSGVGFGTNKEALEGYFARANYIYDNKYIATGSVRRDGSSKFRYNEDRWGIFWSLGGAWRISSESFMEPTNGWLNDMKIRASYGVIGNQNGIGRYQGYQIWNYSASGYTTPGSYAPSGYTLSMGSAVNKALTWEKKNTIDAGLDLRIFDRITATIDVYKTNTTDLLLDAPISYAMSGQTTLLQNEGEMESKGIEVDLNIDLIKRSDLNWSFNVNAGNYEAKMVSMPEAMINQQDALHSQKWWYATADAWGAVGNTGSGSGAAYRRWLGGDYYNVIFAKYMGVDKGTGLPLFGALVTDANQGLFPNAKVGEVVSTTDYSQAYMFDYGDATPDLIGGFGTSLRWKNFDFAANFAYQLGGLFFSNLNGNFIYNTSDIGNQMLSEDLLHNTFNESNLDAKYPMLMVNSPNGSSVYSNGTRVSTGNTYSDMSVFDATYLSVKNITVGYTLPEKWTNRAKMSSVRAYVSLDNMWVFAKSGIDPRNSIVGGLDVGAYTYPMMRSASFGLKVTF</sequence>
<evidence type="ECO:0000256" key="2">
    <source>
        <dbReference type="ARBA" id="ARBA00022448"/>
    </source>
</evidence>
<dbReference type="Pfam" id="PF00593">
    <property type="entry name" value="TonB_dep_Rec_b-barrel"/>
    <property type="match status" value="1"/>
</dbReference>
<dbReference type="PANTHER" id="PTHR30069:SF29">
    <property type="entry name" value="HEMOGLOBIN AND HEMOGLOBIN-HAPTOGLOBIN-BINDING PROTEIN 1-RELATED"/>
    <property type="match status" value="1"/>
</dbReference>
<dbReference type="InterPro" id="IPR012910">
    <property type="entry name" value="Plug_dom"/>
</dbReference>
<evidence type="ECO:0000256" key="3">
    <source>
        <dbReference type="ARBA" id="ARBA00022452"/>
    </source>
</evidence>
<evidence type="ECO:0000256" key="4">
    <source>
        <dbReference type="ARBA" id="ARBA00022692"/>
    </source>
</evidence>
<dbReference type="PANTHER" id="PTHR30069">
    <property type="entry name" value="TONB-DEPENDENT OUTER MEMBRANE RECEPTOR"/>
    <property type="match status" value="1"/>
</dbReference>
<organism evidence="15 16">
    <name type="scientific">Sphingobacterium zhuxiongii</name>
    <dbReference type="NCBI Taxonomy" id="2662364"/>
    <lineage>
        <taxon>Bacteria</taxon>
        <taxon>Pseudomonadati</taxon>
        <taxon>Bacteroidota</taxon>
        <taxon>Sphingobacteriia</taxon>
        <taxon>Sphingobacteriales</taxon>
        <taxon>Sphingobacteriaceae</taxon>
        <taxon>Sphingobacterium</taxon>
    </lineage>
</organism>
<accession>A0A5Q0QBH8</accession>
<keyword evidence="2 10" id="KW-0813">Transport</keyword>
<keyword evidence="9 10" id="KW-0998">Cell outer membrane</keyword>
<dbReference type="EMBL" id="CP045652">
    <property type="protein sequence ID" value="QGA24952.1"/>
    <property type="molecule type" value="Genomic_DNA"/>
</dbReference>
<dbReference type="SUPFAM" id="SSF49464">
    <property type="entry name" value="Carboxypeptidase regulatory domain-like"/>
    <property type="match status" value="1"/>
</dbReference>
<dbReference type="NCBIfam" id="TIGR04056">
    <property type="entry name" value="OMP_RagA_SusC"/>
    <property type="match status" value="1"/>
</dbReference>
<gene>
    <name evidence="15" type="ORF">GFH32_00830</name>
</gene>
<name>A0A5Q0QBH8_9SPHI</name>
<reference evidence="15 16" key="1">
    <citation type="submission" date="2019-10" db="EMBL/GenBank/DDBJ databases">
        <authorList>
            <person name="Dong K."/>
        </authorList>
    </citation>
    <scope>NUCLEOTIDE SEQUENCE [LARGE SCALE GENOMIC DNA]</scope>
    <source>
        <strain evidence="16">dk4302</strain>
    </source>
</reference>
<evidence type="ECO:0000313" key="16">
    <source>
        <dbReference type="Proteomes" id="UP000326921"/>
    </source>
</evidence>
<dbReference type="Gene3D" id="2.170.130.10">
    <property type="entry name" value="TonB-dependent receptor, plug domain"/>
    <property type="match status" value="1"/>
</dbReference>
<dbReference type="InterPro" id="IPR037066">
    <property type="entry name" value="Plug_dom_sf"/>
</dbReference>
<comment type="similarity">
    <text evidence="10 11">Belongs to the TonB-dependent receptor family.</text>
</comment>
<keyword evidence="4 10" id="KW-0812">Transmembrane</keyword>
<dbReference type="SUPFAM" id="SSF56935">
    <property type="entry name" value="Porins"/>
    <property type="match status" value="1"/>
</dbReference>
<evidence type="ECO:0000259" key="13">
    <source>
        <dbReference type="Pfam" id="PF00593"/>
    </source>
</evidence>
<dbReference type="InterPro" id="IPR036942">
    <property type="entry name" value="Beta-barrel_TonB_sf"/>
</dbReference>
<evidence type="ECO:0000256" key="11">
    <source>
        <dbReference type="RuleBase" id="RU003357"/>
    </source>
</evidence>
<evidence type="ECO:0000256" key="7">
    <source>
        <dbReference type="ARBA" id="ARBA00023136"/>
    </source>
</evidence>
<evidence type="ECO:0000256" key="9">
    <source>
        <dbReference type="ARBA" id="ARBA00023237"/>
    </source>
</evidence>
<dbReference type="InterPro" id="IPR023997">
    <property type="entry name" value="TonB-dep_OMP_SusC/RagA_CS"/>
</dbReference>
<keyword evidence="6 11" id="KW-0798">TonB box</keyword>
<evidence type="ECO:0000313" key="15">
    <source>
        <dbReference type="EMBL" id="QGA24952.1"/>
    </source>
</evidence>
<feature type="domain" description="TonB-dependent receptor-like beta-barrel" evidence="13">
    <location>
        <begin position="512"/>
        <end position="1120"/>
    </location>
</feature>
<dbReference type="InterPro" id="IPR008969">
    <property type="entry name" value="CarboxyPept-like_regulatory"/>
</dbReference>
<dbReference type="GO" id="GO:0044718">
    <property type="term" value="P:siderophore transmembrane transport"/>
    <property type="evidence" value="ECO:0007669"/>
    <property type="project" value="TreeGrafter"/>
</dbReference>
<dbReference type="Gene3D" id="2.40.170.20">
    <property type="entry name" value="TonB-dependent receptor, beta-barrel domain"/>
    <property type="match status" value="1"/>
</dbReference>
<evidence type="ECO:0000256" key="6">
    <source>
        <dbReference type="ARBA" id="ARBA00023077"/>
    </source>
</evidence>
<keyword evidence="8" id="KW-0675">Receptor</keyword>
<dbReference type="RefSeq" id="WP_153509274.1">
    <property type="nucleotide sequence ID" value="NZ_CP045652.1"/>
</dbReference>
<feature type="domain" description="TonB-dependent receptor plug" evidence="14">
    <location>
        <begin position="115"/>
        <end position="227"/>
    </location>
</feature>
<dbReference type="Pfam" id="PF13715">
    <property type="entry name" value="CarbopepD_reg_2"/>
    <property type="match status" value="1"/>
</dbReference>
<evidence type="ECO:0000256" key="12">
    <source>
        <dbReference type="SAM" id="SignalP"/>
    </source>
</evidence>
<evidence type="ECO:0000256" key="8">
    <source>
        <dbReference type="ARBA" id="ARBA00023170"/>
    </source>
</evidence>
<evidence type="ECO:0000256" key="10">
    <source>
        <dbReference type="PROSITE-ProRule" id="PRU01360"/>
    </source>
</evidence>
<feature type="chain" id="PRO_5024812148" evidence="12">
    <location>
        <begin position="24"/>
        <end position="1169"/>
    </location>
</feature>
<keyword evidence="7 10" id="KW-0472">Membrane</keyword>
<dbReference type="KEGG" id="sphe:GFH32_00830"/>
<dbReference type="InterPro" id="IPR023996">
    <property type="entry name" value="TonB-dep_OMP_SusC/RagA"/>
</dbReference>
<dbReference type="GO" id="GO:0009279">
    <property type="term" value="C:cell outer membrane"/>
    <property type="evidence" value="ECO:0007669"/>
    <property type="project" value="UniProtKB-SubCell"/>
</dbReference>
<keyword evidence="5 12" id="KW-0732">Signal</keyword>
<dbReference type="PROSITE" id="PS52016">
    <property type="entry name" value="TONB_DEPENDENT_REC_3"/>
    <property type="match status" value="1"/>
</dbReference>